<dbReference type="Pfam" id="PF00917">
    <property type="entry name" value="MATH"/>
    <property type="match status" value="1"/>
</dbReference>
<dbReference type="KEGG" id="crq:GCK72_007456"/>
<dbReference type="Proteomes" id="UP000483820">
    <property type="component" value="Chromosome II"/>
</dbReference>
<dbReference type="Pfam" id="PF00651">
    <property type="entry name" value="BTB"/>
    <property type="match status" value="1"/>
</dbReference>
<evidence type="ECO:0000313" key="3">
    <source>
        <dbReference type="EMBL" id="KAF1767497.1"/>
    </source>
</evidence>
<dbReference type="InterPro" id="IPR052664">
    <property type="entry name" value="BTB-MATH_domain_protein"/>
</dbReference>
<reference evidence="3 4" key="1">
    <citation type="submission" date="2019-12" db="EMBL/GenBank/DDBJ databases">
        <title>Chromosome-level assembly of the Caenorhabditis remanei genome.</title>
        <authorList>
            <person name="Teterina A.A."/>
            <person name="Willis J.H."/>
            <person name="Phillips P.C."/>
        </authorList>
    </citation>
    <scope>NUCLEOTIDE SEQUENCE [LARGE SCALE GENOMIC DNA]</scope>
    <source>
        <strain evidence="3 4">PX506</strain>
        <tissue evidence="3">Whole organism</tissue>
    </source>
</reference>
<protein>
    <recommendedName>
        <fullName evidence="5">BTB domain-containing protein</fullName>
    </recommendedName>
</protein>
<feature type="domain" description="MATH" evidence="2">
    <location>
        <begin position="7"/>
        <end position="125"/>
    </location>
</feature>
<proteinExistence type="predicted"/>
<dbReference type="SMART" id="SM00225">
    <property type="entry name" value="BTB"/>
    <property type="match status" value="1"/>
</dbReference>
<sequence length="306" mass="35552">MTAPAKEFVMRHIFKNVSSLKEGEEQSSFVEEHFNVPWKTKVGRKDEFLFYCLYCDQPKTADWLITIEREVRLISIGSKIERRNSELTYESSSNYTGCGWKEFMKWEEMEKNYMIDGDIMIETYVKIKKMTGIERKKLRNFDESMSEFSDAVLIVGDEKFYVSKLFLANQSSYFKSILMAKQEESGKPEVTLENCKSKDFQYFLELIYGESPIDDETIDGILGLSGIYDVPIAMRKCEEFLIRDSEKTLKEKLRLAKRYDLNKLKENCISKITTAADLRSVFSYDFSEMDPSVVGALLQKSIALLP</sequence>
<dbReference type="GeneID" id="9826401"/>
<dbReference type="PANTHER" id="PTHR22743">
    <property type="entry name" value="MEPRIN/TRAF-LIKE MATH FAMILY-C.ELEGANS"/>
    <property type="match status" value="1"/>
</dbReference>
<dbReference type="PROSITE" id="PS50097">
    <property type="entry name" value="BTB"/>
    <property type="match status" value="1"/>
</dbReference>
<dbReference type="Gene3D" id="3.30.710.10">
    <property type="entry name" value="Potassium Channel Kv1.1, Chain A"/>
    <property type="match status" value="1"/>
</dbReference>
<dbReference type="Gene3D" id="2.60.210.10">
    <property type="entry name" value="Apoptosis, Tumor Necrosis Factor Receptor Associated Protein 2, Chain A"/>
    <property type="match status" value="1"/>
</dbReference>
<dbReference type="SUPFAM" id="SSF54695">
    <property type="entry name" value="POZ domain"/>
    <property type="match status" value="1"/>
</dbReference>
<dbReference type="InterPro" id="IPR000210">
    <property type="entry name" value="BTB/POZ_dom"/>
</dbReference>
<dbReference type="RefSeq" id="XP_053590411.1">
    <property type="nucleotide sequence ID" value="XM_053726217.1"/>
</dbReference>
<dbReference type="InterPro" id="IPR002083">
    <property type="entry name" value="MATH/TRAF_dom"/>
</dbReference>
<accession>A0A6A5HM33</accession>
<dbReference type="CDD" id="cd18186">
    <property type="entry name" value="BTB_POZ_ZBTB_KLHL-like"/>
    <property type="match status" value="1"/>
</dbReference>
<evidence type="ECO:0000259" key="2">
    <source>
        <dbReference type="PROSITE" id="PS50144"/>
    </source>
</evidence>
<dbReference type="InterPro" id="IPR011333">
    <property type="entry name" value="SKP1/BTB/POZ_sf"/>
</dbReference>
<dbReference type="PROSITE" id="PS50144">
    <property type="entry name" value="MATH"/>
    <property type="match status" value="1"/>
</dbReference>
<evidence type="ECO:0000313" key="4">
    <source>
        <dbReference type="Proteomes" id="UP000483820"/>
    </source>
</evidence>
<evidence type="ECO:0000259" key="1">
    <source>
        <dbReference type="PROSITE" id="PS50097"/>
    </source>
</evidence>
<evidence type="ECO:0008006" key="5">
    <source>
        <dbReference type="Google" id="ProtNLM"/>
    </source>
</evidence>
<dbReference type="CTD" id="9826401"/>
<gene>
    <name evidence="3" type="ORF">GCK72_007456</name>
</gene>
<feature type="domain" description="BTB" evidence="1">
    <location>
        <begin position="149"/>
        <end position="208"/>
    </location>
</feature>
<organism evidence="3 4">
    <name type="scientific">Caenorhabditis remanei</name>
    <name type="common">Caenorhabditis vulgaris</name>
    <dbReference type="NCBI Taxonomy" id="31234"/>
    <lineage>
        <taxon>Eukaryota</taxon>
        <taxon>Metazoa</taxon>
        <taxon>Ecdysozoa</taxon>
        <taxon>Nematoda</taxon>
        <taxon>Chromadorea</taxon>
        <taxon>Rhabditida</taxon>
        <taxon>Rhabditina</taxon>
        <taxon>Rhabditomorpha</taxon>
        <taxon>Rhabditoidea</taxon>
        <taxon>Rhabditidae</taxon>
        <taxon>Peloderinae</taxon>
        <taxon>Caenorhabditis</taxon>
    </lineage>
</organism>
<comment type="caution">
    <text evidence="3">The sequence shown here is derived from an EMBL/GenBank/DDBJ whole genome shotgun (WGS) entry which is preliminary data.</text>
</comment>
<dbReference type="AlphaFoldDB" id="A0A6A5HM33"/>
<dbReference type="InterPro" id="IPR008974">
    <property type="entry name" value="TRAF-like"/>
</dbReference>
<dbReference type="PANTHER" id="PTHR22743:SF165">
    <property type="entry name" value="BTB AND MATH DOMAIN CONTAINING-RELATED"/>
    <property type="match status" value="1"/>
</dbReference>
<dbReference type="EMBL" id="WUAV01000002">
    <property type="protein sequence ID" value="KAF1767497.1"/>
    <property type="molecule type" value="Genomic_DNA"/>
</dbReference>
<name>A0A6A5HM33_CAERE</name>
<dbReference type="CDD" id="cd00121">
    <property type="entry name" value="MATH"/>
    <property type="match status" value="1"/>
</dbReference>
<dbReference type="SUPFAM" id="SSF49599">
    <property type="entry name" value="TRAF domain-like"/>
    <property type="match status" value="1"/>
</dbReference>
<dbReference type="SMART" id="SM00061">
    <property type="entry name" value="MATH"/>
    <property type="match status" value="1"/>
</dbReference>